<dbReference type="GO" id="GO:0032259">
    <property type="term" value="P:methylation"/>
    <property type="evidence" value="ECO:0007669"/>
    <property type="project" value="UniProtKB-KW"/>
</dbReference>
<evidence type="ECO:0000259" key="1">
    <source>
        <dbReference type="Pfam" id="PF05050"/>
    </source>
</evidence>
<keyword evidence="2" id="KW-0489">Methyltransferase</keyword>
<dbReference type="Gene3D" id="3.40.50.150">
    <property type="entry name" value="Vaccinia Virus protein VP39"/>
    <property type="match status" value="1"/>
</dbReference>
<dbReference type="InterPro" id="IPR029063">
    <property type="entry name" value="SAM-dependent_MTases_sf"/>
</dbReference>
<dbReference type="NCBIfam" id="TIGR01444">
    <property type="entry name" value="fkbM_fam"/>
    <property type="match status" value="1"/>
</dbReference>
<dbReference type="GO" id="GO:0008168">
    <property type="term" value="F:methyltransferase activity"/>
    <property type="evidence" value="ECO:0007669"/>
    <property type="project" value="UniProtKB-KW"/>
</dbReference>
<name>A0ABX2TLE3_9PROT</name>
<gene>
    <name evidence="2" type="ORF">HND93_36280</name>
</gene>
<protein>
    <submittedName>
        <fullName evidence="2">FkbM family methyltransferase</fullName>
    </submittedName>
</protein>
<dbReference type="PANTHER" id="PTHR36973:SF4">
    <property type="entry name" value="NODULATION PROTEIN"/>
    <property type="match status" value="1"/>
</dbReference>
<dbReference type="Pfam" id="PF05050">
    <property type="entry name" value="Methyltransf_21"/>
    <property type="match status" value="1"/>
</dbReference>
<dbReference type="PANTHER" id="PTHR36973">
    <property type="entry name" value="SLL1456 PROTEIN-RELATED"/>
    <property type="match status" value="1"/>
</dbReference>
<proteinExistence type="predicted"/>
<dbReference type="InterPro" id="IPR053188">
    <property type="entry name" value="FkbM_Methyltransferase"/>
</dbReference>
<keyword evidence="2" id="KW-0808">Transferase</keyword>
<dbReference type="InterPro" id="IPR006342">
    <property type="entry name" value="FkbM_mtfrase"/>
</dbReference>
<comment type="caution">
    <text evidence="2">The sequence shown here is derived from an EMBL/GenBank/DDBJ whole genome shotgun (WGS) entry which is preliminary data.</text>
</comment>
<keyword evidence="3" id="KW-1185">Reference proteome</keyword>
<accession>A0ABX2TLE3</accession>
<reference evidence="2 3" key="1">
    <citation type="submission" date="2020-05" db="EMBL/GenBank/DDBJ databases">
        <title>Azospirillum oleiclasticum sp. nov, a nitrogen-fixing and heavy crude oil-emulsifying bacterium isolated from the crude oil of Yumen Oilfield.</title>
        <authorList>
            <person name="Wu D."/>
            <person name="Cai M."/>
            <person name="Zhang X."/>
        </authorList>
    </citation>
    <scope>NUCLEOTIDE SEQUENCE [LARGE SCALE GENOMIC DNA]</scope>
    <source>
        <strain evidence="2 3">ROY-1-1-2</strain>
    </source>
</reference>
<organism evidence="2 3">
    <name type="scientific">Azospirillum oleiclasticum</name>
    <dbReference type="NCBI Taxonomy" id="2735135"/>
    <lineage>
        <taxon>Bacteria</taxon>
        <taxon>Pseudomonadati</taxon>
        <taxon>Pseudomonadota</taxon>
        <taxon>Alphaproteobacteria</taxon>
        <taxon>Rhodospirillales</taxon>
        <taxon>Azospirillaceae</taxon>
        <taxon>Azospirillum</taxon>
    </lineage>
</organism>
<evidence type="ECO:0000313" key="3">
    <source>
        <dbReference type="Proteomes" id="UP000584642"/>
    </source>
</evidence>
<evidence type="ECO:0000313" key="2">
    <source>
        <dbReference type="EMBL" id="NYZ25185.1"/>
    </source>
</evidence>
<dbReference type="SUPFAM" id="SSF53335">
    <property type="entry name" value="S-adenosyl-L-methionine-dependent methyltransferases"/>
    <property type="match status" value="1"/>
</dbReference>
<dbReference type="RefSeq" id="WP_180286957.1">
    <property type="nucleotide sequence ID" value="NZ_JABFDB010000067.1"/>
</dbReference>
<feature type="domain" description="Methyltransferase FkbM" evidence="1">
    <location>
        <begin position="29"/>
        <end position="214"/>
    </location>
</feature>
<dbReference type="EMBL" id="JABFDB010000067">
    <property type="protein sequence ID" value="NYZ25185.1"/>
    <property type="molecule type" value="Genomic_DNA"/>
</dbReference>
<sequence length="349" mass="38877">MKNVNAKPTLTRTLIKGGAFEGHPFRLVDVGARAGYSHQWNHLGKAAEVLGFEPDREECARLNAAEHEVRFRCLPIALDSRRRQRPFFINTMNTAGSGFFPARSRMGLRFSPGPAAVDPATYRKSQEAAPPRPIQALLMDTDSFDAVAAEEEIKSVDFFKIDAEGAELDILEGAESFLSGNGALGLEVEVSFMPIRQCPLFYEIYNHLALRGYLLYDLDAFHYSRGALPTPVAWDHRNHEGKRILGPTIAGQLGHGDALFFRDLIDERFAPSSDADWRRVLKAACLFDLYGLTDCAVELLVYYWDGLEGRLGLTLEKVLDAAVPAPHTGRMSHAEYTRLYAETVGRMDV</sequence>
<dbReference type="Proteomes" id="UP000584642">
    <property type="component" value="Unassembled WGS sequence"/>
</dbReference>